<dbReference type="InterPro" id="IPR036390">
    <property type="entry name" value="WH_DNA-bd_sf"/>
</dbReference>
<dbReference type="InterPro" id="IPR036388">
    <property type="entry name" value="WH-like_DNA-bd_sf"/>
</dbReference>
<keyword evidence="1" id="KW-0805">Transcription regulation</keyword>
<keyword evidence="3" id="KW-0804">Transcription</keyword>
<sequence length="171" mass="19300">MRPNVLQWLSMDSRAQELQMSVLQQFRVIYGSMRQYFRDMEDRCGLPGSQMWILQEVARTPEIGVTELAKRMGIHQSTCSNLVEKLVSQGFLLKQKCSTDLRRVGLCMTQEGRSAMDRLPGPAEGVLPHALASIPTVSLKTLEINLNELLKFMPSRNDVFASTPLAEMVND</sequence>
<keyword evidence="2" id="KW-0238">DNA-binding</keyword>
<dbReference type="EMBL" id="CP000089">
    <property type="protein sequence ID" value="AAZ45450.1"/>
    <property type="molecule type" value="Genomic_DNA"/>
</dbReference>
<dbReference type="InterPro" id="IPR000835">
    <property type="entry name" value="HTH_MarR-typ"/>
</dbReference>
<evidence type="ECO:0000256" key="3">
    <source>
        <dbReference type="ARBA" id="ARBA00023163"/>
    </source>
</evidence>
<dbReference type="GO" id="GO:0003677">
    <property type="term" value="F:DNA binding"/>
    <property type="evidence" value="ECO:0007669"/>
    <property type="project" value="UniProtKB-KW"/>
</dbReference>
<dbReference type="PROSITE" id="PS50995">
    <property type="entry name" value="HTH_MARR_2"/>
    <property type="match status" value="1"/>
</dbReference>
<dbReference type="STRING" id="159087.Daro_0694"/>
<dbReference type="PANTHER" id="PTHR42756">
    <property type="entry name" value="TRANSCRIPTIONAL REGULATOR, MARR"/>
    <property type="match status" value="1"/>
</dbReference>
<accession>Q47I81</accession>
<dbReference type="SMART" id="SM00347">
    <property type="entry name" value="HTH_MARR"/>
    <property type="match status" value="1"/>
</dbReference>
<reference evidence="5" key="1">
    <citation type="submission" date="2005-08" db="EMBL/GenBank/DDBJ databases">
        <title>Complete sequence of Dechloromonas aromatica RCB.</title>
        <authorList>
            <person name="Salinero K.K."/>
            <person name="Copeland A."/>
            <person name="Lucas S."/>
            <person name="Lapidus A."/>
            <person name="Barry K."/>
            <person name="Detter J.C."/>
            <person name="Glavina T."/>
            <person name="Hammon N."/>
            <person name="Israni S."/>
            <person name="Pitluck S."/>
            <person name="Di Bartolo G."/>
            <person name="Trong S."/>
            <person name="Schmutz J."/>
            <person name="Larimer F."/>
            <person name="Land M."/>
            <person name="Ivanova N."/>
            <person name="Richardson P."/>
        </authorList>
    </citation>
    <scope>NUCLEOTIDE SEQUENCE</scope>
    <source>
        <strain evidence="5">RCB</strain>
    </source>
</reference>
<dbReference type="SUPFAM" id="SSF46785">
    <property type="entry name" value="Winged helix' DNA-binding domain"/>
    <property type="match status" value="1"/>
</dbReference>
<evidence type="ECO:0000256" key="1">
    <source>
        <dbReference type="ARBA" id="ARBA00023015"/>
    </source>
</evidence>
<dbReference type="GO" id="GO:0003700">
    <property type="term" value="F:DNA-binding transcription factor activity"/>
    <property type="evidence" value="ECO:0007669"/>
    <property type="project" value="InterPro"/>
</dbReference>
<evidence type="ECO:0000259" key="4">
    <source>
        <dbReference type="PROSITE" id="PS50995"/>
    </source>
</evidence>
<dbReference type="KEGG" id="dar:Daro_0694"/>
<evidence type="ECO:0000256" key="2">
    <source>
        <dbReference type="ARBA" id="ARBA00023125"/>
    </source>
</evidence>
<dbReference type="Pfam" id="PF12802">
    <property type="entry name" value="MarR_2"/>
    <property type="match status" value="1"/>
</dbReference>
<protein>
    <submittedName>
        <fullName evidence="5">Regulatory protein, MarR</fullName>
    </submittedName>
</protein>
<gene>
    <name evidence="5" type="ordered locus">Daro_0694</name>
</gene>
<dbReference type="eggNOG" id="COG1846">
    <property type="taxonomic scope" value="Bacteria"/>
</dbReference>
<feature type="domain" description="HTH marR-type" evidence="4">
    <location>
        <begin position="15"/>
        <end position="151"/>
    </location>
</feature>
<evidence type="ECO:0000313" key="5">
    <source>
        <dbReference type="EMBL" id="AAZ45450.1"/>
    </source>
</evidence>
<dbReference type="AlphaFoldDB" id="Q47I81"/>
<dbReference type="PANTHER" id="PTHR42756:SF1">
    <property type="entry name" value="TRANSCRIPTIONAL REPRESSOR OF EMRAB OPERON"/>
    <property type="match status" value="1"/>
</dbReference>
<dbReference type="HOGENOM" id="CLU_083287_27_7_4"/>
<dbReference type="Gene3D" id="1.10.10.10">
    <property type="entry name" value="Winged helix-like DNA-binding domain superfamily/Winged helix DNA-binding domain"/>
    <property type="match status" value="1"/>
</dbReference>
<name>Q47I81_DECAR</name>
<proteinExistence type="predicted"/>
<organism evidence="5">
    <name type="scientific">Dechloromonas aromatica (strain RCB)</name>
    <dbReference type="NCBI Taxonomy" id="159087"/>
    <lineage>
        <taxon>Bacteria</taxon>
        <taxon>Pseudomonadati</taxon>
        <taxon>Pseudomonadota</taxon>
        <taxon>Betaproteobacteria</taxon>
        <taxon>Rhodocyclales</taxon>
        <taxon>Azonexaceae</taxon>
        <taxon>Dechloromonas</taxon>
    </lineage>
</organism>